<name>A0ABT9RDG8_9ACTN</name>
<dbReference type="EMBL" id="JAUSRB010000002">
    <property type="protein sequence ID" value="MDP9866794.1"/>
    <property type="molecule type" value="Genomic_DNA"/>
</dbReference>
<evidence type="ECO:0008006" key="3">
    <source>
        <dbReference type="Google" id="ProtNLM"/>
    </source>
</evidence>
<comment type="caution">
    <text evidence="1">The sequence shown here is derived from an EMBL/GenBank/DDBJ whole genome shotgun (WGS) entry which is preliminary data.</text>
</comment>
<protein>
    <recommendedName>
        <fullName evidence="3">Tat pathway signal sequence domain protein</fullName>
    </recommendedName>
</protein>
<keyword evidence="2" id="KW-1185">Reference proteome</keyword>
<evidence type="ECO:0000313" key="2">
    <source>
        <dbReference type="Proteomes" id="UP001230426"/>
    </source>
</evidence>
<sequence length="171" mass="18362">MSTGNPESRNRTRRLLRVLGAVMVPAVAIVALAVPASADQQCRSFSSGVVCLTINRLSDGQYAVDLGIDVHMSRQDAQAIIDAPGDPFTAKVVGADTFFDNDLFGVPMVGIGATDESGLSADFHRVVLPSSLNEDDSPGDRVDEVFGRIRFVDPRTNLGRTFDTPEIHALF</sequence>
<proteinExistence type="predicted"/>
<reference evidence="1 2" key="1">
    <citation type="submission" date="2023-07" db="EMBL/GenBank/DDBJ databases">
        <title>Sequencing the genomes of 1000 actinobacteria strains.</title>
        <authorList>
            <person name="Klenk H.-P."/>
        </authorList>
    </citation>
    <scope>NUCLEOTIDE SEQUENCE [LARGE SCALE GENOMIC DNA]</scope>
    <source>
        <strain evidence="1 2">DSM 44109</strain>
    </source>
</reference>
<dbReference type="RefSeq" id="WP_306867914.1">
    <property type="nucleotide sequence ID" value="NZ_JAUSRB010000002.1"/>
</dbReference>
<accession>A0ABT9RDG8</accession>
<gene>
    <name evidence="1" type="ORF">J2S55_006060</name>
</gene>
<organism evidence="1 2">
    <name type="scientific">Streptosporangium brasiliense</name>
    <dbReference type="NCBI Taxonomy" id="47480"/>
    <lineage>
        <taxon>Bacteria</taxon>
        <taxon>Bacillati</taxon>
        <taxon>Actinomycetota</taxon>
        <taxon>Actinomycetes</taxon>
        <taxon>Streptosporangiales</taxon>
        <taxon>Streptosporangiaceae</taxon>
        <taxon>Streptosporangium</taxon>
    </lineage>
</organism>
<evidence type="ECO:0000313" key="1">
    <source>
        <dbReference type="EMBL" id="MDP9866794.1"/>
    </source>
</evidence>
<dbReference type="Proteomes" id="UP001230426">
    <property type="component" value="Unassembled WGS sequence"/>
</dbReference>